<dbReference type="AlphaFoldDB" id="A0A6J6JN37"/>
<keyword evidence="6 7" id="KW-0472">Membrane</keyword>
<dbReference type="PANTHER" id="PTHR32243:SF52">
    <property type="entry name" value="ABC TRANSPORTER PERMEASE PROTEIN"/>
    <property type="match status" value="1"/>
</dbReference>
<feature type="transmembrane region" description="Helical" evidence="7">
    <location>
        <begin position="60"/>
        <end position="81"/>
    </location>
</feature>
<name>A0A6J6JN37_9ZZZZ</name>
<proteinExistence type="predicted"/>
<comment type="subcellular location">
    <subcellularLocation>
        <location evidence="1">Cell membrane</location>
        <topology evidence="1">Multi-pass membrane protein</topology>
    </subcellularLocation>
</comment>
<dbReference type="PROSITE" id="PS50928">
    <property type="entry name" value="ABC_TM1"/>
    <property type="match status" value="1"/>
</dbReference>
<dbReference type="PANTHER" id="PTHR32243">
    <property type="entry name" value="MALTOSE TRANSPORT SYSTEM PERMEASE-RELATED"/>
    <property type="match status" value="1"/>
</dbReference>
<dbReference type="InterPro" id="IPR035906">
    <property type="entry name" value="MetI-like_sf"/>
</dbReference>
<dbReference type="GO" id="GO:0055085">
    <property type="term" value="P:transmembrane transport"/>
    <property type="evidence" value="ECO:0007669"/>
    <property type="project" value="InterPro"/>
</dbReference>
<dbReference type="Pfam" id="PF00528">
    <property type="entry name" value="BPD_transp_1"/>
    <property type="match status" value="1"/>
</dbReference>
<dbReference type="SUPFAM" id="SSF161098">
    <property type="entry name" value="MetI-like"/>
    <property type="match status" value="1"/>
</dbReference>
<evidence type="ECO:0000256" key="4">
    <source>
        <dbReference type="ARBA" id="ARBA00022692"/>
    </source>
</evidence>
<reference evidence="9" key="1">
    <citation type="submission" date="2020-05" db="EMBL/GenBank/DDBJ databases">
        <authorList>
            <person name="Chiriac C."/>
            <person name="Salcher M."/>
            <person name="Ghai R."/>
            <person name="Kavagutti S V."/>
        </authorList>
    </citation>
    <scope>NUCLEOTIDE SEQUENCE</scope>
</reference>
<organism evidence="9">
    <name type="scientific">freshwater metagenome</name>
    <dbReference type="NCBI Taxonomy" id="449393"/>
    <lineage>
        <taxon>unclassified sequences</taxon>
        <taxon>metagenomes</taxon>
        <taxon>ecological metagenomes</taxon>
    </lineage>
</organism>
<feature type="domain" description="ABC transmembrane type-1" evidence="8">
    <location>
        <begin position="1"/>
        <end position="134"/>
    </location>
</feature>
<gene>
    <name evidence="9" type="ORF">UFOPK2165_00129</name>
</gene>
<evidence type="ECO:0000313" key="9">
    <source>
        <dbReference type="EMBL" id="CAB4638760.1"/>
    </source>
</evidence>
<sequence length="148" mass="15946">MIFKSLGVLDNINALSLVYAAMNLPIAVWMMRSFFNEVPMEIVEAAQIDGANFRTELIRIVLPIVLPGIAAVALICFIFSWNEYFLATLLTTSDAKTAPPFLASFVDGRGLFLGVLSAASMVAALPVLIAGWIAQKQLVRGLAMGAVK</sequence>
<dbReference type="InterPro" id="IPR000515">
    <property type="entry name" value="MetI-like"/>
</dbReference>
<evidence type="ECO:0000256" key="1">
    <source>
        <dbReference type="ARBA" id="ARBA00004651"/>
    </source>
</evidence>
<keyword evidence="5 7" id="KW-1133">Transmembrane helix</keyword>
<evidence type="ECO:0000259" key="8">
    <source>
        <dbReference type="PROSITE" id="PS50928"/>
    </source>
</evidence>
<evidence type="ECO:0000256" key="2">
    <source>
        <dbReference type="ARBA" id="ARBA00022448"/>
    </source>
</evidence>
<protein>
    <submittedName>
        <fullName evidence="9">Unannotated protein</fullName>
    </submittedName>
</protein>
<evidence type="ECO:0000256" key="6">
    <source>
        <dbReference type="ARBA" id="ARBA00023136"/>
    </source>
</evidence>
<keyword evidence="4 7" id="KW-0812">Transmembrane</keyword>
<evidence type="ECO:0000256" key="7">
    <source>
        <dbReference type="SAM" id="Phobius"/>
    </source>
</evidence>
<feature type="transmembrane region" description="Helical" evidence="7">
    <location>
        <begin position="111"/>
        <end position="134"/>
    </location>
</feature>
<keyword evidence="2" id="KW-0813">Transport</keyword>
<dbReference type="EMBL" id="CAEZWA010000012">
    <property type="protein sequence ID" value="CAB4638760.1"/>
    <property type="molecule type" value="Genomic_DNA"/>
</dbReference>
<dbReference type="CDD" id="cd06261">
    <property type="entry name" value="TM_PBP2"/>
    <property type="match status" value="1"/>
</dbReference>
<dbReference type="GO" id="GO:0005886">
    <property type="term" value="C:plasma membrane"/>
    <property type="evidence" value="ECO:0007669"/>
    <property type="project" value="UniProtKB-SubCell"/>
</dbReference>
<evidence type="ECO:0000256" key="5">
    <source>
        <dbReference type="ARBA" id="ARBA00022989"/>
    </source>
</evidence>
<keyword evidence="3" id="KW-1003">Cell membrane</keyword>
<accession>A0A6J6JN37</accession>
<evidence type="ECO:0000256" key="3">
    <source>
        <dbReference type="ARBA" id="ARBA00022475"/>
    </source>
</evidence>
<dbReference type="Gene3D" id="1.10.3720.10">
    <property type="entry name" value="MetI-like"/>
    <property type="match status" value="1"/>
</dbReference>
<feature type="transmembrane region" description="Helical" evidence="7">
    <location>
        <begin position="12"/>
        <end position="31"/>
    </location>
</feature>
<dbReference type="InterPro" id="IPR050901">
    <property type="entry name" value="BP-dep_ABC_trans_perm"/>
</dbReference>